<dbReference type="KEGG" id="lji:ELX58_03160"/>
<proteinExistence type="predicted"/>
<dbReference type="Proteomes" id="UP000294321">
    <property type="component" value="Chromosome"/>
</dbReference>
<organism evidence="1 2">
    <name type="scientific">Acetilactobacillus jinshanensis</name>
    <dbReference type="NCBI Taxonomy" id="1720083"/>
    <lineage>
        <taxon>Bacteria</taxon>
        <taxon>Bacillati</taxon>
        <taxon>Bacillota</taxon>
        <taxon>Bacilli</taxon>
        <taxon>Lactobacillales</taxon>
        <taxon>Lactobacillaceae</taxon>
        <taxon>Acetilactobacillus</taxon>
    </lineage>
</organism>
<dbReference type="AlphaFoldDB" id="A0A4P6ZK72"/>
<evidence type="ECO:0000313" key="2">
    <source>
        <dbReference type="Proteomes" id="UP000294321"/>
    </source>
</evidence>
<keyword evidence="2" id="KW-1185">Reference proteome</keyword>
<protein>
    <submittedName>
        <fullName evidence="1">Uncharacterized protein</fullName>
    </submittedName>
</protein>
<gene>
    <name evidence="1" type="ORF">ELX58_03160</name>
</gene>
<dbReference type="EMBL" id="CP034726">
    <property type="protein sequence ID" value="QBP18155.1"/>
    <property type="molecule type" value="Genomic_DNA"/>
</dbReference>
<reference evidence="2" key="1">
    <citation type="submission" date="2018-12" db="EMBL/GenBank/DDBJ databases">
        <title>A new species of lactobacillus.</title>
        <authorList>
            <person name="Jian Y."/>
            <person name="Xin L."/>
            <person name="Hong Z.J."/>
            <person name="Ming L.Z."/>
            <person name="Hong X.Z."/>
        </authorList>
    </citation>
    <scope>NUCLEOTIDE SEQUENCE [LARGE SCALE GENOMIC DNA]</scope>
    <source>
        <strain evidence="2">HSLZ-75</strain>
    </source>
</reference>
<sequence>MFRRDQAPKMITFNKLIQKLNAKGKNFVGKYNAKNHHTYLYNQHHPSEWAIVSENQTGMYSTRFMDDREKNLIKIYAGTPYVWRDLEHAKALKRE</sequence>
<dbReference type="RefSeq" id="WP_133441712.1">
    <property type="nucleotide sequence ID" value="NZ_CP034726.1"/>
</dbReference>
<accession>A0A4P6ZK72</accession>
<evidence type="ECO:0000313" key="1">
    <source>
        <dbReference type="EMBL" id="QBP18155.1"/>
    </source>
</evidence>
<name>A0A4P6ZK72_9LACO</name>